<reference evidence="1" key="1">
    <citation type="submission" date="2018-09" db="EMBL/GenBank/DDBJ databases">
        <title>Genome sequencing and analysis.</title>
        <authorList>
            <person name="Huang Y.-T."/>
        </authorList>
    </citation>
    <scope>NUCLEOTIDE SEQUENCE</scope>
    <source>
        <strain evidence="1">HIDE</strain>
    </source>
</reference>
<dbReference type="InterPro" id="IPR027417">
    <property type="entry name" value="P-loop_NTPase"/>
</dbReference>
<name>A0A7T8E976_9GAMM</name>
<dbReference type="RefSeq" id="WP_345861736.1">
    <property type="nucleotide sequence ID" value="NZ_CP032664.1"/>
</dbReference>
<dbReference type="SUPFAM" id="SSF52540">
    <property type="entry name" value="P-loop containing nucleoside triphosphate hydrolases"/>
    <property type="match status" value="1"/>
</dbReference>
<dbReference type="GO" id="GO:0031297">
    <property type="term" value="P:replication fork processing"/>
    <property type="evidence" value="ECO:0007669"/>
    <property type="project" value="TreeGrafter"/>
</dbReference>
<organism evidence="1">
    <name type="scientific">Shewanella algae</name>
    <dbReference type="NCBI Taxonomy" id="38313"/>
    <lineage>
        <taxon>Bacteria</taxon>
        <taxon>Pseudomonadati</taxon>
        <taxon>Pseudomonadota</taxon>
        <taxon>Gammaproteobacteria</taxon>
        <taxon>Alteromonadales</taxon>
        <taxon>Shewanellaceae</taxon>
        <taxon>Shewanella</taxon>
    </lineage>
</organism>
<gene>
    <name evidence="1" type="ORF">D7032_01940</name>
</gene>
<dbReference type="AlphaFoldDB" id="A0A7T8E976"/>
<evidence type="ECO:0000313" key="1">
    <source>
        <dbReference type="EMBL" id="QQO82119.1"/>
    </source>
</evidence>
<protein>
    <recommendedName>
        <fullName evidence="2">DNA helicase</fullName>
    </recommendedName>
</protein>
<dbReference type="Gene3D" id="3.40.50.300">
    <property type="entry name" value="P-loop containing nucleotide triphosphate hydrolases"/>
    <property type="match status" value="2"/>
</dbReference>
<dbReference type="GO" id="GO:0005524">
    <property type="term" value="F:ATP binding"/>
    <property type="evidence" value="ECO:0007669"/>
    <property type="project" value="InterPro"/>
</dbReference>
<dbReference type="InterPro" id="IPR000212">
    <property type="entry name" value="DNA_helicase_UvrD/REP"/>
</dbReference>
<dbReference type="GO" id="GO:0003677">
    <property type="term" value="F:DNA binding"/>
    <property type="evidence" value="ECO:0007669"/>
    <property type="project" value="InterPro"/>
</dbReference>
<dbReference type="PANTHER" id="PTHR11070:SF30">
    <property type="entry name" value="F-BOX DNA HELICASE 1"/>
    <property type="match status" value="1"/>
</dbReference>
<dbReference type="GO" id="GO:0000724">
    <property type="term" value="P:double-strand break repair via homologous recombination"/>
    <property type="evidence" value="ECO:0007669"/>
    <property type="project" value="TreeGrafter"/>
</dbReference>
<proteinExistence type="predicted"/>
<dbReference type="GO" id="GO:0043138">
    <property type="term" value="F:3'-5' DNA helicase activity"/>
    <property type="evidence" value="ECO:0007669"/>
    <property type="project" value="TreeGrafter"/>
</dbReference>
<accession>A0A7T8E976</accession>
<dbReference type="PANTHER" id="PTHR11070">
    <property type="entry name" value="UVRD / RECB / PCRA DNA HELICASE FAMILY MEMBER"/>
    <property type="match status" value="1"/>
</dbReference>
<evidence type="ECO:0008006" key="2">
    <source>
        <dbReference type="Google" id="ProtNLM"/>
    </source>
</evidence>
<sequence>MQQYRLPEELDKVSQQQGDTTRDVVELELEALDIVVSEAEQKRRGEFYINAHQRQLGYDELYRHGFGKTVVIDTELEGRLSFRVSQATCDYASIPLGFATPDSPLGRLCRVAKLGMKLESPKWGEYTIVEIRNFSRYSGKEAAEHIRNFRVMESQSLQLAPREAAFNAIVSNLRAALHRWFANSELAKVKPGFEGDASIPAGAATSAEMEFDFDFEEPVMLEDADVGQFNQYDIFGRSEQEQDDYYGLSTYFFLNPTDEQLEIMTNSASAGPMLVEGVAGSGKTCAALGRAKTLCDLARSPDDEQFNSDFLAESSVGFVRTGELMQYLHASCLELDIGQLPIQEYAGLVYELAPSRNLLVEVRRSVTSSTSVIDDTDDIDEQDGDSALLDMDDTESAVLGGEQSKTRYHNLALAPGYDVTAETRMSWLHTISEVIGWRIAKDLQQQLTSLHLPEKSKKDAFVDKAGNGEALLGLLKERLENLYQPLLAQLRGQSAAPFALDSVINQIHQAQSQLERDLFDKHAKWVNPASGEWRKVRDARQAVAVLRELGAVLVGVNKRDRAWTDVIVEVKTDLINLVNQGASVYRVEGGESLHITDVEDIWQRIQRTEQTLYCCFPGEAQIEVKFARDFDDINIRLLNEKMGNSTIRARMGKHVFKVIEPNPYGRQIKQGQKPTSLEKLFKAQLRRIYRKWQFADLYRDALLSLYEDDKQKAAVCAAGFANWQLAAERLQGRQLAEHDKTLLLALAHIMTRGLASDAPVPGHLTESHYYRSVFIDEVQDFTEQQIFLMAEQADPKYHAVTLVGDMHQQLGQGNVCDIEACFPYRPLSRYLLKENKRQERQPQLAATAMLFRALVQQDSRLVDAENIEKWQRDSAQGDSRQFYDVLFDGVDELLLKVIERQPHGRTIAVVCPEKSMAISLEARLRGPLASRTSRSSHVADRIDLAKKYMVHFSCAEHVKGLEFDTLIYAGLEHVDWDDAHQLNKIYVTLSRPRKQLVMFGDSAGLPVVVRDCLLPAPDMEIH</sequence>
<dbReference type="EMBL" id="CP032664">
    <property type="protein sequence ID" value="QQO82119.1"/>
    <property type="molecule type" value="Genomic_DNA"/>
</dbReference>